<protein>
    <submittedName>
        <fullName evidence="2">Uncharacterized protein</fullName>
    </submittedName>
</protein>
<gene>
    <name evidence="2" type="ORF">CLOSTHATH_00508</name>
</gene>
<name>D3AA87_9FIRM</name>
<evidence type="ECO:0000313" key="2">
    <source>
        <dbReference type="EMBL" id="EFD01265.1"/>
    </source>
</evidence>
<dbReference type="AlphaFoldDB" id="D3AA87"/>
<sequence>MTPDVNVVLLDFPAPGNEMVFENEDDSFTIMINARLSYDEQLKAYRHAMRHIENDDFQKENVQTIEAAAHAAITIPVETQPMSAKRFLQRLKKIQAEQKRIQKELKQLEEHLEVVRSMKGFDDFELADSQQWYGSSL</sequence>
<dbReference type="RefSeq" id="WP_006771064.1">
    <property type="nucleotide sequence ID" value="NZ_GG667610.1"/>
</dbReference>
<proteinExistence type="predicted"/>
<evidence type="ECO:0000256" key="1">
    <source>
        <dbReference type="SAM" id="Coils"/>
    </source>
</evidence>
<organism evidence="2 3">
    <name type="scientific">Hungatella hathewayi DSM 13479</name>
    <dbReference type="NCBI Taxonomy" id="566550"/>
    <lineage>
        <taxon>Bacteria</taxon>
        <taxon>Bacillati</taxon>
        <taxon>Bacillota</taxon>
        <taxon>Clostridia</taxon>
        <taxon>Lachnospirales</taxon>
        <taxon>Lachnospiraceae</taxon>
        <taxon>Hungatella</taxon>
    </lineage>
</organism>
<comment type="caution">
    <text evidence="2">The sequence shown here is derived from an EMBL/GenBank/DDBJ whole genome shotgun (WGS) entry which is preliminary data.</text>
</comment>
<evidence type="ECO:0000313" key="3">
    <source>
        <dbReference type="Proteomes" id="UP000004968"/>
    </source>
</evidence>
<keyword evidence="1" id="KW-0175">Coiled coil</keyword>
<dbReference type="Proteomes" id="UP000004968">
    <property type="component" value="Unassembled WGS sequence"/>
</dbReference>
<feature type="coiled-coil region" evidence="1">
    <location>
        <begin position="84"/>
        <end position="118"/>
    </location>
</feature>
<accession>D3AA87</accession>
<dbReference type="EMBL" id="ACIO01000031">
    <property type="protein sequence ID" value="EFD01265.1"/>
    <property type="molecule type" value="Genomic_DNA"/>
</dbReference>
<dbReference type="HOGENOM" id="CLU_2023064_0_0_9"/>
<reference evidence="2 3" key="1">
    <citation type="submission" date="2010-01" db="EMBL/GenBank/DDBJ databases">
        <authorList>
            <person name="Weinstock G."/>
            <person name="Sodergren E."/>
            <person name="Clifton S."/>
            <person name="Fulton L."/>
            <person name="Fulton B."/>
            <person name="Courtney L."/>
            <person name="Fronick C."/>
            <person name="Harrison M."/>
            <person name="Strong C."/>
            <person name="Farmer C."/>
            <person name="Delahaunty K."/>
            <person name="Markovic C."/>
            <person name="Hall O."/>
            <person name="Minx P."/>
            <person name="Tomlinson C."/>
            <person name="Mitreva M."/>
            <person name="Nelson J."/>
            <person name="Hou S."/>
            <person name="Wollam A."/>
            <person name="Pepin K.H."/>
            <person name="Johnson M."/>
            <person name="Bhonagiri V."/>
            <person name="Nash W.E."/>
            <person name="Warren W."/>
            <person name="Chinwalla A."/>
            <person name="Mardis E.R."/>
            <person name="Wilson R.K."/>
        </authorList>
    </citation>
    <scope>NUCLEOTIDE SEQUENCE [LARGE SCALE GENOMIC DNA]</scope>
    <source>
        <strain evidence="2 3">DSM 13479</strain>
    </source>
</reference>